<evidence type="ECO:0000313" key="4">
    <source>
        <dbReference type="EMBL" id="MBG9986552.1"/>
    </source>
</evidence>
<evidence type="ECO:0000256" key="1">
    <source>
        <dbReference type="ARBA" id="ARBA00022679"/>
    </source>
</evidence>
<dbReference type="RefSeq" id="WP_197115463.1">
    <property type="nucleotide sequence ID" value="NZ_JACBXQ010000003.1"/>
</dbReference>
<keyword evidence="5" id="KW-1185">Reference proteome</keyword>
<evidence type="ECO:0000259" key="3">
    <source>
        <dbReference type="PROSITE" id="PS51186"/>
    </source>
</evidence>
<dbReference type="InterPro" id="IPR051556">
    <property type="entry name" value="N-term/lysine_N-AcTrnsfr"/>
</dbReference>
<reference evidence="4 5" key="1">
    <citation type="submission" date="2020-07" db="EMBL/GenBank/DDBJ databases">
        <title>Facklamia lactis sp. nov., isolated from raw milk.</title>
        <authorList>
            <person name="Doll E.V."/>
            <person name="Huptas C."/>
            <person name="Staib L."/>
            <person name="Wenning M."/>
            <person name="Scherer S."/>
        </authorList>
    </citation>
    <scope>NUCLEOTIDE SEQUENCE [LARGE SCALE GENOMIC DNA]</scope>
    <source>
        <strain evidence="4 5">DSM 111018</strain>
    </source>
</reference>
<dbReference type="CDD" id="cd04301">
    <property type="entry name" value="NAT_SF"/>
    <property type="match status" value="1"/>
</dbReference>
<sequence>MKDILNTLMNRTFHKQMVKLEPLMVHYPAFQTEDSSEASRFVLRFARKEDLPNIVELERKGYDGYLAWDLVDFSRDWNRNRYGVYILLEKKGDENKRKLVGMVIGRFVMNRSHISHLVVAPDCHSQGLGSYLLEFWLKSSLYLNKNEVTLEVRESNFKAQQLYFKYGFKIQHIKNDYYDNGEAALYLKKLLGFEEGF</sequence>
<keyword evidence="2" id="KW-0012">Acyltransferase</keyword>
<feature type="domain" description="N-acetyltransferase" evidence="3">
    <location>
        <begin position="41"/>
        <end position="192"/>
    </location>
</feature>
<dbReference type="PANTHER" id="PTHR42919">
    <property type="entry name" value="N-ALPHA-ACETYLTRANSFERASE"/>
    <property type="match status" value="1"/>
</dbReference>
<keyword evidence="1" id="KW-0808">Transferase</keyword>
<dbReference type="InterPro" id="IPR016181">
    <property type="entry name" value="Acyl_CoA_acyltransferase"/>
</dbReference>
<dbReference type="Pfam" id="PF13673">
    <property type="entry name" value="Acetyltransf_10"/>
    <property type="match status" value="1"/>
</dbReference>
<protein>
    <submittedName>
        <fullName evidence="4">GNAT family N-acetyltransferase</fullName>
    </submittedName>
</protein>
<evidence type="ECO:0000313" key="5">
    <source>
        <dbReference type="Proteomes" id="UP000721415"/>
    </source>
</evidence>
<name>A0ABS0LRF9_9LACT</name>
<proteinExistence type="predicted"/>
<dbReference type="Proteomes" id="UP000721415">
    <property type="component" value="Unassembled WGS sequence"/>
</dbReference>
<gene>
    <name evidence="4" type="ORF">HZY91_06535</name>
</gene>
<dbReference type="InterPro" id="IPR000182">
    <property type="entry name" value="GNAT_dom"/>
</dbReference>
<dbReference type="PANTHER" id="PTHR42919:SF8">
    <property type="entry name" value="N-ALPHA-ACETYLTRANSFERASE 50"/>
    <property type="match status" value="1"/>
</dbReference>
<organism evidence="4 5">
    <name type="scientific">Facklamia lactis</name>
    <dbReference type="NCBI Taxonomy" id="2749967"/>
    <lineage>
        <taxon>Bacteria</taxon>
        <taxon>Bacillati</taxon>
        <taxon>Bacillota</taxon>
        <taxon>Bacilli</taxon>
        <taxon>Lactobacillales</taxon>
        <taxon>Aerococcaceae</taxon>
        <taxon>Facklamia</taxon>
    </lineage>
</organism>
<accession>A0ABS0LRF9</accession>
<dbReference type="EMBL" id="JACBXQ010000003">
    <property type="protein sequence ID" value="MBG9986552.1"/>
    <property type="molecule type" value="Genomic_DNA"/>
</dbReference>
<comment type="caution">
    <text evidence="4">The sequence shown here is derived from an EMBL/GenBank/DDBJ whole genome shotgun (WGS) entry which is preliminary data.</text>
</comment>
<dbReference type="SUPFAM" id="SSF55729">
    <property type="entry name" value="Acyl-CoA N-acyltransferases (Nat)"/>
    <property type="match status" value="1"/>
</dbReference>
<evidence type="ECO:0000256" key="2">
    <source>
        <dbReference type="ARBA" id="ARBA00023315"/>
    </source>
</evidence>
<dbReference type="PROSITE" id="PS51186">
    <property type="entry name" value="GNAT"/>
    <property type="match status" value="1"/>
</dbReference>
<dbReference type="Gene3D" id="3.40.630.30">
    <property type="match status" value="1"/>
</dbReference>